<dbReference type="EMBL" id="LFYR01002228">
    <property type="protein sequence ID" value="KMZ56044.1"/>
    <property type="molecule type" value="Genomic_DNA"/>
</dbReference>
<evidence type="ECO:0000313" key="3">
    <source>
        <dbReference type="Proteomes" id="UP000036987"/>
    </source>
</evidence>
<sequence>MDDETDEVSNLEPIATEKVERSKSSEKLLFDAAVASHSYYLSEGGVDGYKKLCRSASLTDERDRGGSGSGSNRGFLSRFLDFKKKKDMEVIVLGGGRYHRKGDEDIDGCDKEKKKKKKRGSWAPNAEKRWPIQGFY</sequence>
<evidence type="ECO:0000256" key="1">
    <source>
        <dbReference type="SAM" id="MobiDB-lite"/>
    </source>
</evidence>
<name>A0A0K9NH15_ZOSMR</name>
<accession>A0A0K9NH15</accession>
<feature type="region of interest" description="Disordered" evidence="1">
    <location>
        <begin position="1"/>
        <end position="22"/>
    </location>
</feature>
<organism evidence="2 3">
    <name type="scientific">Zostera marina</name>
    <name type="common">Eelgrass</name>
    <dbReference type="NCBI Taxonomy" id="29655"/>
    <lineage>
        <taxon>Eukaryota</taxon>
        <taxon>Viridiplantae</taxon>
        <taxon>Streptophyta</taxon>
        <taxon>Embryophyta</taxon>
        <taxon>Tracheophyta</taxon>
        <taxon>Spermatophyta</taxon>
        <taxon>Magnoliopsida</taxon>
        <taxon>Liliopsida</taxon>
        <taxon>Zosteraceae</taxon>
        <taxon>Zostera</taxon>
    </lineage>
</organism>
<evidence type="ECO:0000313" key="2">
    <source>
        <dbReference type="EMBL" id="KMZ56044.1"/>
    </source>
</evidence>
<gene>
    <name evidence="2" type="ORF">ZOSMA_9G01480</name>
</gene>
<proteinExistence type="predicted"/>
<protein>
    <submittedName>
        <fullName evidence="2">Uncharacterized protein</fullName>
    </submittedName>
</protein>
<comment type="caution">
    <text evidence="2">The sequence shown here is derived from an EMBL/GenBank/DDBJ whole genome shotgun (WGS) entry which is preliminary data.</text>
</comment>
<keyword evidence="3" id="KW-1185">Reference proteome</keyword>
<dbReference type="Proteomes" id="UP000036987">
    <property type="component" value="Unassembled WGS sequence"/>
</dbReference>
<dbReference type="AlphaFoldDB" id="A0A0K9NH15"/>
<reference evidence="3" key="1">
    <citation type="journal article" date="2016" name="Nature">
        <title>The genome of the seagrass Zostera marina reveals angiosperm adaptation to the sea.</title>
        <authorList>
            <person name="Olsen J.L."/>
            <person name="Rouze P."/>
            <person name="Verhelst B."/>
            <person name="Lin Y.-C."/>
            <person name="Bayer T."/>
            <person name="Collen J."/>
            <person name="Dattolo E."/>
            <person name="De Paoli E."/>
            <person name="Dittami S."/>
            <person name="Maumus F."/>
            <person name="Michel G."/>
            <person name="Kersting A."/>
            <person name="Lauritano C."/>
            <person name="Lohaus R."/>
            <person name="Toepel M."/>
            <person name="Tonon T."/>
            <person name="Vanneste K."/>
            <person name="Amirebrahimi M."/>
            <person name="Brakel J."/>
            <person name="Bostroem C."/>
            <person name="Chovatia M."/>
            <person name="Grimwood J."/>
            <person name="Jenkins J.W."/>
            <person name="Jueterbock A."/>
            <person name="Mraz A."/>
            <person name="Stam W.T."/>
            <person name="Tice H."/>
            <person name="Bornberg-Bauer E."/>
            <person name="Green P.J."/>
            <person name="Pearson G.A."/>
            <person name="Procaccini G."/>
            <person name="Duarte C.M."/>
            <person name="Schmutz J."/>
            <person name="Reusch T.B.H."/>
            <person name="Van de Peer Y."/>
        </authorList>
    </citation>
    <scope>NUCLEOTIDE SEQUENCE [LARGE SCALE GENOMIC DNA]</scope>
    <source>
        <strain evidence="3">cv. Finnish</strain>
    </source>
</reference>
<feature type="region of interest" description="Disordered" evidence="1">
    <location>
        <begin position="101"/>
        <end position="136"/>
    </location>
</feature>